<dbReference type="GO" id="GO:0005634">
    <property type="term" value="C:nucleus"/>
    <property type="evidence" value="ECO:0007669"/>
    <property type="project" value="UniProtKB-SubCell"/>
</dbReference>
<dbReference type="PROSITE" id="PS50076">
    <property type="entry name" value="DNAJ_2"/>
    <property type="match status" value="1"/>
</dbReference>
<feature type="domain" description="J" evidence="7">
    <location>
        <begin position="14"/>
        <end position="86"/>
    </location>
</feature>
<sequence length="177" mass="19984">MPFSVGLRSSSHKSYYDILSVKEDASHDHIRASYRAAVLDCHPDKVQCKLDSASTRDELKERFLEVQKAWEILSDSNTRAIYDKELKASRLDLEIVDDVQLEEMMMEEDSGEAFVLFYQCRCGDYISLSSDELSHMGFTFQGSGKLGLRATQFGLTSIILPCGSCSLKIRLILHSES</sequence>
<dbReference type="PANTHER" id="PTHR21454:SF47">
    <property type="entry name" value="DNAJ HEAT SHOCK N-TERMINAL DOMAIN-CONTAINING PROTEIN"/>
    <property type="match status" value="1"/>
</dbReference>
<proteinExistence type="inferred from homology"/>
<organism evidence="9 10">
    <name type="scientific">Aristolochia fimbriata</name>
    <name type="common">White veined hardy Dutchman's pipe vine</name>
    <dbReference type="NCBI Taxonomy" id="158543"/>
    <lineage>
        <taxon>Eukaryota</taxon>
        <taxon>Viridiplantae</taxon>
        <taxon>Streptophyta</taxon>
        <taxon>Embryophyta</taxon>
        <taxon>Tracheophyta</taxon>
        <taxon>Spermatophyta</taxon>
        <taxon>Magnoliopsida</taxon>
        <taxon>Magnoliidae</taxon>
        <taxon>Piperales</taxon>
        <taxon>Aristolochiaceae</taxon>
        <taxon>Aristolochia</taxon>
    </lineage>
</organism>
<dbReference type="InterPro" id="IPR001623">
    <property type="entry name" value="DnaJ_domain"/>
</dbReference>
<evidence type="ECO:0000256" key="5">
    <source>
        <dbReference type="ARBA" id="ARBA00023004"/>
    </source>
</evidence>
<comment type="similarity">
    <text evidence="3">Belongs to the DPH4 family.</text>
</comment>
<keyword evidence="5" id="KW-0408">Iron</keyword>
<dbReference type="EMBL" id="JAINDJ010000005">
    <property type="protein sequence ID" value="KAG9446700.1"/>
    <property type="molecule type" value="Genomic_DNA"/>
</dbReference>
<dbReference type="GO" id="GO:0005829">
    <property type="term" value="C:cytosol"/>
    <property type="evidence" value="ECO:0007669"/>
    <property type="project" value="TreeGrafter"/>
</dbReference>
<name>A0AAV7ECW3_ARIFI</name>
<dbReference type="SUPFAM" id="SSF144217">
    <property type="entry name" value="CSL zinc finger"/>
    <property type="match status" value="1"/>
</dbReference>
<comment type="caution">
    <text evidence="9">The sequence shown here is derived from an EMBL/GenBank/DDBJ whole genome shotgun (WGS) entry which is preliminary data.</text>
</comment>
<dbReference type="PROSITE" id="PS51074">
    <property type="entry name" value="DPH_MB"/>
    <property type="match status" value="1"/>
</dbReference>
<dbReference type="PANTHER" id="PTHR21454">
    <property type="entry name" value="DPH3 HOMOLOG-RELATED"/>
    <property type="match status" value="1"/>
</dbReference>
<evidence type="ECO:0000259" key="7">
    <source>
        <dbReference type="PROSITE" id="PS50076"/>
    </source>
</evidence>
<dbReference type="InterPro" id="IPR007872">
    <property type="entry name" value="DPH_MB_dom"/>
</dbReference>
<evidence type="ECO:0000256" key="4">
    <source>
        <dbReference type="ARBA" id="ARBA00022723"/>
    </source>
</evidence>
<evidence type="ECO:0000256" key="6">
    <source>
        <dbReference type="ARBA" id="ARBA00023242"/>
    </source>
</evidence>
<gene>
    <name evidence="9" type="ORF">H6P81_012828</name>
</gene>
<evidence type="ECO:0000313" key="9">
    <source>
        <dbReference type="EMBL" id="KAG9446700.1"/>
    </source>
</evidence>
<feature type="domain" description="DPH-type MB" evidence="8">
    <location>
        <begin position="95"/>
        <end position="174"/>
    </location>
</feature>
<comment type="subcellular location">
    <subcellularLocation>
        <location evidence="2">Cytoplasm</location>
    </subcellularLocation>
    <subcellularLocation>
        <location evidence="1">Nucleus</location>
    </subcellularLocation>
</comment>
<dbReference type="SMART" id="SM00271">
    <property type="entry name" value="DnaJ"/>
    <property type="match status" value="1"/>
</dbReference>
<reference evidence="9 10" key="1">
    <citation type="submission" date="2021-07" db="EMBL/GenBank/DDBJ databases">
        <title>The Aristolochia fimbriata genome: insights into angiosperm evolution, floral development and chemical biosynthesis.</title>
        <authorList>
            <person name="Jiao Y."/>
        </authorList>
    </citation>
    <scope>NUCLEOTIDE SEQUENCE [LARGE SCALE GENOMIC DNA]</scope>
    <source>
        <strain evidence="9">IBCAS-2021</strain>
        <tissue evidence="9">Leaf</tissue>
    </source>
</reference>
<dbReference type="SUPFAM" id="SSF46565">
    <property type="entry name" value="Chaperone J-domain"/>
    <property type="match status" value="1"/>
</dbReference>
<evidence type="ECO:0000256" key="1">
    <source>
        <dbReference type="ARBA" id="ARBA00004123"/>
    </source>
</evidence>
<dbReference type="Pfam" id="PF05207">
    <property type="entry name" value="Zn_ribbon_CSL"/>
    <property type="match status" value="1"/>
</dbReference>
<dbReference type="Gene3D" id="1.10.287.110">
    <property type="entry name" value="DnaJ domain"/>
    <property type="match status" value="1"/>
</dbReference>
<dbReference type="GO" id="GO:0046872">
    <property type="term" value="F:metal ion binding"/>
    <property type="evidence" value="ECO:0007669"/>
    <property type="project" value="UniProtKB-KW"/>
</dbReference>
<dbReference type="InterPro" id="IPR036671">
    <property type="entry name" value="DPH_MB_sf"/>
</dbReference>
<evidence type="ECO:0000256" key="3">
    <source>
        <dbReference type="ARBA" id="ARBA00006169"/>
    </source>
</evidence>
<dbReference type="Proteomes" id="UP000825729">
    <property type="component" value="Unassembled WGS sequence"/>
</dbReference>
<dbReference type="AlphaFoldDB" id="A0AAV7ECW3"/>
<keyword evidence="10" id="KW-1185">Reference proteome</keyword>
<evidence type="ECO:0000259" key="8">
    <source>
        <dbReference type="PROSITE" id="PS51074"/>
    </source>
</evidence>
<evidence type="ECO:0000313" key="10">
    <source>
        <dbReference type="Proteomes" id="UP000825729"/>
    </source>
</evidence>
<dbReference type="Gene3D" id="3.10.660.10">
    <property type="entry name" value="DPH Zinc finger"/>
    <property type="match status" value="1"/>
</dbReference>
<dbReference type="GO" id="GO:0017183">
    <property type="term" value="P:protein histidyl modification to diphthamide"/>
    <property type="evidence" value="ECO:0007669"/>
    <property type="project" value="InterPro"/>
</dbReference>
<keyword evidence="6" id="KW-0539">Nucleus</keyword>
<accession>A0AAV7ECW3</accession>
<dbReference type="CDD" id="cd06257">
    <property type="entry name" value="DnaJ"/>
    <property type="match status" value="1"/>
</dbReference>
<evidence type="ECO:0000256" key="2">
    <source>
        <dbReference type="ARBA" id="ARBA00004496"/>
    </source>
</evidence>
<keyword evidence="4" id="KW-0479">Metal-binding</keyword>
<protein>
    <recommendedName>
        <fullName evidence="11">DPH4 homolog</fullName>
    </recommendedName>
</protein>
<dbReference type="InterPro" id="IPR044248">
    <property type="entry name" value="DPH3/4-like"/>
</dbReference>
<dbReference type="Pfam" id="PF00226">
    <property type="entry name" value="DnaJ"/>
    <property type="match status" value="1"/>
</dbReference>
<dbReference type="InterPro" id="IPR036869">
    <property type="entry name" value="J_dom_sf"/>
</dbReference>
<dbReference type="PRINTS" id="PR00625">
    <property type="entry name" value="JDOMAIN"/>
</dbReference>
<evidence type="ECO:0008006" key="11">
    <source>
        <dbReference type="Google" id="ProtNLM"/>
    </source>
</evidence>